<keyword evidence="1" id="KW-0472">Membrane</keyword>
<evidence type="ECO:0000313" key="7">
    <source>
        <dbReference type="Proteomes" id="UP001174156"/>
    </source>
</evidence>
<feature type="transmembrane region" description="Helical" evidence="1">
    <location>
        <begin position="271"/>
        <end position="290"/>
    </location>
</feature>
<reference evidence="3 6" key="1">
    <citation type="submission" date="2015-10" db="EMBL/GenBank/DDBJ databases">
        <title>The utility of whole genome sequencing in characterizing Acinetobacter epidemiology and analyzing hospital outbreaks.</title>
        <authorList>
            <person name="Ozer E.A."/>
            <person name="Fitzpatrick M.A."/>
            <person name="Hauser A.R."/>
        </authorList>
    </citation>
    <scope>NUCLEOTIDE SEQUENCE [LARGE SCALE GENOMIC DNA]</scope>
    <source>
        <strain evidence="3 6">ABBL059</strain>
    </source>
</reference>
<evidence type="ECO:0000313" key="3">
    <source>
        <dbReference type="EMBL" id="KQD07582.1"/>
    </source>
</evidence>
<dbReference type="Proteomes" id="UP001174156">
    <property type="component" value="Unassembled WGS sequence"/>
</dbReference>
<feature type="transmembrane region" description="Helical" evidence="1">
    <location>
        <begin position="246"/>
        <end position="265"/>
    </location>
</feature>
<keyword evidence="1" id="KW-1133">Transmembrane helix</keyword>
<sequence>MNTQSQWLGALLVIMGAVGWGTLGIASTQLANAGLSNSSVTGLRIVGTFICLLAFLPFLYKVLRTLQFQDIPKLVIQSLLGMLGMTFCYFNAVQHVGPAIAVALLYTAPIWSVVLSFIFLKERITLKSMMLTLVAVSGVACMMLGDNQLNMTGVLFGLASGICYAAYGVIGKDIIDHYSPTFLLFSSMMVSALAIFPFIHFQEIESLVSNIDFNIVIACILLIVFGTLLPFALYTYGLKYLKASQASIYTIFEPLTAVILASLFANVQLSNAQIFGVILIISVSLLNVILGKADLNPEKVYSTH</sequence>
<feature type="transmembrane region" description="Helical" evidence="1">
    <location>
        <begin position="7"/>
        <end position="31"/>
    </location>
</feature>
<feature type="domain" description="EamA" evidence="2">
    <location>
        <begin position="8"/>
        <end position="143"/>
    </location>
</feature>
<comment type="caution">
    <text evidence="3">The sequence shown here is derived from an EMBL/GenBank/DDBJ whole genome shotgun (WGS) entry which is preliminary data.</text>
</comment>
<protein>
    <submittedName>
        <fullName evidence="4">EamA family transporter</fullName>
    </submittedName>
</protein>
<dbReference type="SUPFAM" id="SSF103481">
    <property type="entry name" value="Multidrug resistance efflux transporter EmrE"/>
    <property type="match status" value="2"/>
</dbReference>
<feature type="transmembrane region" description="Helical" evidence="1">
    <location>
        <begin position="43"/>
        <end position="62"/>
    </location>
</feature>
<dbReference type="PANTHER" id="PTHR22911">
    <property type="entry name" value="ACYL-MALONYL CONDENSING ENZYME-RELATED"/>
    <property type="match status" value="1"/>
</dbReference>
<accession>A0A0R0XT12</accession>
<reference evidence="5" key="4">
    <citation type="submission" date="2024-01" db="EMBL/GenBank/DDBJ databases">
        <authorList>
            <person name="Macesic N."/>
        </authorList>
    </citation>
    <scope>NUCLEOTIDE SEQUENCE</scope>
    <source>
        <strain evidence="5">CPO519</strain>
    </source>
</reference>
<feature type="transmembrane region" description="Helical" evidence="1">
    <location>
        <begin position="151"/>
        <end position="170"/>
    </location>
</feature>
<dbReference type="InterPro" id="IPR000620">
    <property type="entry name" value="EamA_dom"/>
</dbReference>
<feature type="transmembrane region" description="Helical" evidence="1">
    <location>
        <begin position="99"/>
        <end position="119"/>
    </location>
</feature>
<proteinExistence type="predicted"/>
<name>A0A0R0XT12_ACIBA</name>
<feature type="transmembrane region" description="Helical" evidence="1">
    <location>
        <begin position="182"/>
        <end position="201"/>
    </location>
</feature>
<dbReference type="EMBL" id="JARTMM020000003">
    <property type="protein sequence ID" value="MEC5498905.1"/>
    <property type="molecule type" value="Genomic_DNA"/>
</dbReference>
<dbReference type="InterPro" id="IPR037185">
    <property type="entry name" value="EmrE-like"/>
</dbReference>
<dbReference type="AlphaFoldDB" id="A0A0R0XT12"/>
<organism evidence="3 6">
    <name type="scientific">Acinetobacter baumannii</name>
    <dbReference type="NCBI Taxonomy" id="470"/>
    <lineage>
        <taxon>Bacteria</taxon>
        <taxon>Pseudomonadati</taxon>
        <taxon>Pseudomonadota</taxon>
        <taxon>Gammaproteobacteria</taxon>
        <taxon>Moraxellales</taxon>
        <taxon>Moraxellaceae</taxon>
        <taxon>Acinetobacter</taxon>
        <taxon>Acinetobacter calcoaceticus/baumannii complex</taxon>
    </lineage>
</organism>
<evidence type="ECO:0000313" key="4">
    <source>
        <dbReference type="EMBL" id="MDK4881828.1"/>
    </source>
</evidence>
<evidence type="ECO:0000313" key="6">
    <source>
        <dbReference type="Proteomes" id="UP000051322"/>
    </source>
</evidence>
<keyword evidence="1" id="KW-0812">Transmembrane</keyword>
<feature type="transmembrane region" description="Helical" evidence="1">
    <location>
        <begin position="74"/>
        <end position="93"/>
    </location>
</feature>
<dbReference type="GO" id="GO:0016020">
    <property type="term" value="C:membrane"/>
    <property type="evidence" value="ECO:0007669"/>
    <property type="project" value="InterPro"/>
</dbReference>
<evidence type="ECO:0000259" key="2">
    <source>
        <dbReference type="Pfam" id="PF00892"/>
    </source>
</evidence>
<dbReference type="EMBL" id="JARTMM010000027">
    <property type="protein sequence ID" value="MDK4881828.1"/>
    <property type="molecule type" value="Genomic_DNA"/>
</dbReference>
<reference evidence="5 7" key="2">
    <citation type="journal article" date="2023" name="Nat. Commun.">
        <title>Genomic dissection of endemic carbapenem resistance reveals metallo-beta-lactamase dissemination through clonal, plasmid and integron transfer.</title>
        <authorList>
            <person name="Macesic N."/>
            <person name="Hawkey J."/>
            <person name="Vezina B."/>
            <person name="Wisniewski J.A."/>
            <person name="Cottingham H."/>
            <person name="Blakeway L.V."/>
            <person name="Harshegyi T."/>
            <person name="Pragastis K."/>
            <person name="Badoordeen G.Z."/>
            <person name="Dennison A."/>
            <person name="Spelman D.W."/>
            <person name="Jenney A.W.J."/>
            <person name="Peleg A.Y."/>
        </authorList>
    </citation>
    <scope>NUCLEOTIDE SEQUENCE [LARGE SCALE GENOMIC DNA]</scope>
    <source>
        <strain evidence="5 7">CPO519</strain>
    </source>
</reference>
<feature type="transmembrane region" description="Helical" evidence="1">
    <location>
        <begin position="213"/>
        <end position="234"/>
    </location>
</feature>
<dbReference type="EMBL" id="LLFE01000228">
    <property type="protein sequence ID" value="KQD07582.1"/>
    <property type="molecule type" value="Genomic_DNA"/>
</dbReference>
<reference evidence="4" key="3">
    <citation type="submission" date="2023-01" db="EMBL/GenBank/DDBJ databases">
        <title>Genomic dissection of endemic carbapenem resistance: metallo-beta-lactamase gene dissemination through clonal, plasmid and integron transfer pathways.</title>
        <authorList>
            <person name="Macesic N."/>
        </authorList>
    </citation>
    <scope>NUCLEOTIDE SEQUENCE</scope>
    <source>
        <strain evidence="4">CPO519</strain>
    </source>
</reference>
<feature type="domain" description="EamA" evidence="2">
    <location>
        <begin position="152"/>
        <end position="286"/>
    </location>
</feature>
<gene>
    <name evidence="3" type="ORF">APD06_18710</name>
    <name evidence="5" type="ORF">P9867_021475</name>
    <name evidence="4" type="ORF">P9867_08965</name>
</gene>
<evidence type="ECO:0000313" key="5">
    <source>
        <dbReference type="EMBL" id="MEC5498905.1"/>
    </source>
</evidence>
<dbReference type="Proteomes" id="UP000051322">
    <property type="component" value="Unassembled WGS sequence"/>
</dbReference>
<dbReference type="RefSeq" id="WP_001097154.1">
    <property type="nucleotide sequence ID" value="NZ_CP042558.1"/>
</dbReference>
<dbReference type="Pfam" id="PF00892">
    <property type="entry name" value="EamA"/>
    <property type="match status" value="2"/>
</dbReference>
<evidence type="ECO:0000256" key="1">
    <source>
        <dbReference type="SAM" id="Phobius"/>
    </source>
</evidence>